<dbReference type="OrthoDB" id="6161426at2759"/>
<gene>
    <name evidence="3" type="ORF">PACLA_8A038338</name>
</gene>
<organism evidence="3 4">
    <name type="scientific">Paramuricea clavata</name>
    <name type="common">Red gorgonian</name>
    <name type="synonym">Violescent sea-whip</name>
    <dbReference type="NCBI Taxonomy" id="317549"/>
    <lineage>
        <taxon>Eukaryota</taxon>
        <taxon>Metazoa</taxon>
        <taxon>Cnidaria</taxon>
        <taxon>Anthozoa</taxon>
        <taxon>Octocorallia</taxon>
        <taxon>Malacalcyonacea</taxon>
        <taxon>Plexauridae</taxon>
        <taxon>Paramuricea</taxon>
    </lineage>
</organism>
<dbReference type="Gene3D" id="3.30.160.60">
    <property type="entry name" value="Classic Zinc Finger"/>
    <property type="match status" value="1"/>
</dbReference>
<dbReference type="GO" id="GO:0003723">
    <property type="term" value="F:RNA binding"/>
    <property type="evidence" value="ECO:0007669"/>
    <property type="project" value="UniProtKB-UniRule"/>
</dbReference>
<sequence length="529" mass="60030">MDEYESVIIEVTGINTNTSKDTLENYFSSSKRGGDIVNIEYIKGSGNALITFANAEDAKKALETSQHSLEGSTLTLTRRKKVEISENDKVFVEGISKKTTEDCLKFYMERLSDSDVKDIKYGHAKSSESVNAIVTFHSPIDFDKIQADFKKKPTLEGKHISIKAVPLCKTILVKNLPATATDDSVSLSFESKRAGGGEVERVDLDLEKKIALVKFEDPNVIDKVLSVKQILDNTTLSVERYYSILGSLADLQLKEQETANATRRKAPIPKPRQRKPTGFTEDIDCKVKLTDQSMEELSRPETRKEIKGKMYCNEHSGMELKVYCETCDQLICRDCMDFKHVKQNHSCVLVKDVVNNYKEQLASNNKAMEDALTEGNAFVQRLTLTIEQLDQDAENIKTEIVQRKEFVVKKVIEMLDQNAETLFNKVDELHKEKRANLDRQAEESKLCVENIKTSVQLSKKLVDQGTEEEVISSQKMMLDNANNLLTKREEYFKASIPVVKLSYTSSTGKEPIIKRRDFERTGQQFRRSQ</sequence>
<dbReference type="AlphaFoldDB" id="A0A6S7JJX6"/>
<name>A0A6S7JJX6_PARCT</name>
<dbReference type="InterPro" id="IPR012677">
    <property type="entry name" value="Nucleotide-bd_a/b_plait_sf"/>
</dbReference>
<dbReference type="SUPFAM" id="SSF57845">
    <property type="entry name" value="B-box zinc-binding domain"/>
    <property type="match status" value="1"/>
</dbReference>
<protein>
    <submittedName>
        <fullName evidence="3">Poly [ADP-ribose] polymerase 14-like isoform X2</fullName>
    </submittedName>
</protein>
<dbReference type="PANTHER" id="PTHR25462:SF296">
    <property type="entry name" value="MEIOTIC P26, ISOFORM F"/>
    <property type="match status" value="1"/>
</dbReference>
<reference evidence="3" key="1">
    <citation type="submission" date="2020-04" db="EMBL/GenBank/DDBJ databases">
        <authorList>
            <person name="Alioto T."/>
            <person name="Alioto T."/>
            <person name="Gomez Garrido J."/>
        </authorList>
    </citation>
    <scope>NUCLEOTIDE SEQUENCE</scope>
    <source>
        <strain evidence="3">A484AB</strain>
    </source>
</reference>
<dbReference type="PROSITE" id="PS50119">
    <property type="entry name" value="ZF_BBOX"/>
    <property type="match status" value="1"/>
</dbReference>
<dbReference type="GO" id="GO:0008270">
    <property type="term" value="F:zinc ion binding"/>
    <property type="evidence" value="ECO:0007669"/>
    <property type="project" value="InterPro"/>
</dbReference>
<evidence type="ECO:0000256" key="2">
    <source>
        <dbReference type="SAM" id="MobiDB-lite"/>
    </source>
</evidence>
<dbReference type="EMBL" id="CACRXK020017665">
    <property type="protein sequence ID" value="CAB4031487.1"/>
    <property type="molecule type" value="Genomic_DNA"/>
</dbReference>
<evidence type="ECO:0000256" key="1">
    <source>
        <dbReference type="SAM" id="Coils"/>
    </source>
</evidence>
<dbReference type="PROSITE" id="PS50102">
    <property type="entry name" value="RRM"/>
    <property type="match status" value="2"/>
</dbReference>
<dbReference type="InterPro" id="IPR000504">
    <property type="entry name" value="RRM_dom"/>
</dbReference>
<dbReference type="SMART" id="SM00336">
    <property type="entry name" value="BBOX"/>
    <property type="match status" value="1"/>
</dbReference>
<dbReference type="Gene3D" id="3.30.70.330">
    <property type="match status" value="3"/>
</dbReference>
<accession>A0A6S7JJX6</accession>
<dbReference type="Proteomes" id="UP001152795">
    <property type="component" value="Unassembled WGS sequence"/>
</dbReference>
<feature type="region of interest" description="Disordered" evidence="2">
    <location>
        <begin position="259"/>
        <end position="278"/>
    </location>
</feature>
<dbReference type="Pfam" id="PF00643">
    <property type="entry name" value="zf-B_box"/>
    <property type="match status" value="1"/>
</dbReference>
<dbReference type="SMART" id="SM00360">
    <property type="entry name" value="RRM"/>
    <property type="match status" value="3"/>
</dbReference>
<feature type="coiled-coil region" evidence="1">
    <location>
        <begin position="354"/>
        <end position="432"/>
    </location>
</feature>
<dbReference type="InterPro" id="IPR047153">
    <property type="entry name" value="TRIM45/56/19-like"/>
</dbReference>
<dbReference type="Pfam" id="PF23085">
    <property type="entry name" value="RRM_PARP14_3"/>
    <property type="match status" value="3"/>
</dbReference>
<evidence type="ECO:0000313" key="3">
    <source>
        <dbReference type="EMBL" id="CAB4031487.1"/>
    </source>
</evidence>
<comment type="caution">
    <text evidence="3">The sequence shown here is derived from an EMBL/GenBank/DDBJ whole genome shotgun (WGS) entry which is preliminary data.</text>
</comment>
<evidence type="ECO:0000313" key="4">
    <source>
        <dbReference type="Proteomes" id="UP001152795"/>
    </source>
</evidence>
<dbReference type="PANTHER" id="PTHR25462">
    <property type="entry name" value="BONUS, ISOFORM C-RELATED"/>
    <property type="match status" value="1"/>
</dbReference>
<proteinExistence type="predicted"/>
<dbReference type="SUPFAM" id="SSF54928">
    <property type="entry name" value="RNA-binding domain, RBD"/>
    <property type="match status" value="2"/>
</dbReference>
<dbReference type="InterPro" id="IPR000315">
    <property type="entry name" value="Znf_B-box"/>
</dbReference>
<keyword evidence="4" id="KW-1185">Reference proteome</keyword>
<feature type="compositionally biased region" description="Basic residues" evidence="2">
    <location>
        <begin position="262"/>
        <end position="275"/>
    </location>
</feature>
<keyword evidence="1" id="KW-0175">Coiled coil</keyword>
<dbReference type="InterPro" id="IPR035979">
    <property type="entry name" value="RBD_domain_sf"/>
</dbReference>